<evidence type="ECO:0008006" key="9">
    <source>
        <dbReference type="Google" id="ProtNLM"/>
    </source>
</evidence>
<comment type="subcellular location">
    <subcellularLocation>
        <location evidence="1">Membrane</location>
        <topology evidence="1">Multi-pass membrane protein</topology>
    </subcellularLocation>
</comment>
<evidence type="ECO:0000256" key="4">
    <source>
        <dbReference type="ARBA" id="ARBA00022989"/>
    </source>
</evidence>
<protein>
    <recommendedName>
        <fullName evidence="9">Magnesium transporter CorA</fullName>
    </recommendedName>
</protein>
<comment type="caution">
    <text evidence="7">The sequence shown here is derived from an EMBL/GenBank/DDBJ whole genome shotgun (WGS) entry which is preliminary data.</text>
</comment>
<dbReference type="InterPro" id="IPR047199">
    <property type="entry name" value="CorA-like"/>
</dbReference>
<gene>
    <name evidence="7" type="ORF">DMP06_09200</name>
</gene>
<evidence type="ECO:0000313" key="8">
    <source>
        <dbReference type="Proteomes" id="UP000269591"/>
    </source>
</evidence>
<evidence type="ECO:0000313" key="7">
    <source>
        <dbReference type="EMBL" id="RNL38429.1"/>
    </source>
</evidence>
<organism evidence="7 8">
    <name type="scientific">Slackia equolifaciens</name>
    <dbReference type="NCBI Taxonomy" id="498718"/>
    <lineage>
        <taxon>Bacteria</taxon>
        <taxon>Bacillati</taxon>
        <taxon>Actinomycetota</taxon>
        <taxon>Coriobacteriia</taxon>
        <taxon>Eggerthellales</taxon>
        <taxon>Eggerthellaceae</taxon>
        <taxon>Slackia</taxon>
    </lineage>
</organism>
<sequence length="478" mass="54147">MRAAGIEALDQMGCVELVFHGAIGRNEGSPLAAEIEVRIEQIERPRACCPREGGTRVVGQRASRLQDVFSHDGFLGCDIHGSSIRVSIGGGFGGLSNAWPPARFSHDTRAVFALFWASKVRAVVFRERAWLYLDFAFLRASAIFQSAMVERQRVRAFAAKPCERGPMIEYFRATGDTRSLVKLDAEEHGCWIALFEPTFEELRAVSERFSIDQDDLMAPLDPEEVSRVERNENYTMFIVDTPVRDETPGAYGYKTIPIGVFETPHHVISVCSMYRIPIIALLKRQRNLHDTAEVRKFTSDMLLASSSAYFTSLQVLNRRRMRLEQDMEHPTRKDLEELFDLDESFVYLTTSLATNDMMLERYRRYVLLSADEEVRELFDDVIIENRQALETTRIYSQILDSTIQHFSMTIDQDLNRTMQLVATITLVLCVPTIVGGFFGMNLEGIPLADSPYGFAIVTGVTAVLLVALLALLKKLKWF</sequence>
<dbReference type="CDD" id="cd12827">
    <property type="entry name" value="EcCorA_ZntB-like_u2"/>
    <property type="match status" value="1"/>
</dbReference>
<dbReference type="SUPFAM" id="SSF144083">
    <property type="entry name" value="Magnesium transport protein CorA, transmembrane region"/>
    <property type="match status" value="1"/>
</dbReference>
<dbReference type="PANTHER" id="PTHR47891:SF1">
    <property type="entry name" value="CORA-MAGNESIUM AND COBALT TRANSPORTER"/>
    <property type="match status" value="1"/>
</dbReference>
<keyword evidence="5 6" id="KW-0472">Membrane</keyword>
<evidence type="ECO:0000256" key="5">
    <source>
        <dbReference type="ARBA" id="ARBA00023136"/>
    </source>
</evidence>
<name>A0A3N0AV57_9ACTN</name>
<dbReference type="GO" id="GO:0016020">
    <property type="term" value="C:membrane"/>
    <property type="evidence" value="ECO:0007669"/>
    <property type="project" value="UniProtKB-SubCell"/>
</dbReference>
<dbReference type="InterPro" id="IPR045863">
    <property type="entry name" value="CorA_TM1_TM2"/>
</dbReference>
<keyword evidence="3 6" id="KW-0812">Transmembrane</keyword>
<dbReference type="AlphaFoldDB" id="A0A3N0AV57"/>
<evidence type="ECO:0000256" key="1">
    <source>
        <dbReference type="ARBA" id="ARBA00004141"/>
    </source>
</evidence>
<keyword evidence="4 6" id="KW-1133">Transmembrane helix</keyword>
<dbReference type="Proteomes" id="UP000269591">
    <property type="component" value="Unassembled WGS sequence"/>
</dbReference>
<accession>A0A3N0AV57</accession>
<dbReference type="Pfam" id="PF01544">
    <property type="entry name" value="CorA"/>
    <property type="match status" value="1"/>
</dbReference>
<feature type="transmembrane region" description="Helical" evidence="6">
    <location>
        <begin position="420"/>
        <end position="440"/>
    </location>
</feature>
<keyword evidence="8" id="KW-1185">Reference proteome</keyword>
<dbReference type="Gene3D" id="1.20.58.340">
    <property type="entry name" value="Magnesium transport protein CorA, transmembrane region"/>
    <property type="match status" value="2"/>
</dbReference>
<feature type="transmembrane region" description="Helical" evidence="6">
    <location>
        <begin position="452"/>
        <end position="472"/>
    </location>
</feature>
<dbReference type="GO" id="GO:0046873">
    <property type="term" value="F:metal ion transmembrane transporter activity"/>
    <property type="evidence" value="ECO:0007669"/>
    <property type="project" value="InterPro"/>
</dbReference>
<dbReference type="InterPro" id="IPR045861">
    <property type="entry name" value="CorA_cytoplasmic_dom"/>
</dbReference>
<evidence type="ECO:0000256" key="3">
    <source>
        <dbReference type="ARBA" id="ARBA00022692"/>
    </source>
</evidence>
<comment type="similarity">
    <text evidence="2">Belongs to the CorA metal ion transporter (MIT) (TC 1.A.35) family.</text>
</comment>
<dbReference type="Gene3D" id="3.30.460.20">
    <property type="entry name" value="CorA soluble domain-like"/>
    <property type="match status" value="1"/>
</dbReference>
<dbReference type="EMBL" id="QIBX01000018">
    <property type="protein sequence ID" value="RNL38429.1"/>
    <property type="molecule type" value="Genomic_DNA"/>
</dbReference>
<dbReference type="InterPro" id="IPR002523">
    <property type="entry name" value="MgTranspt_CorA/ZnTranspt_ZntB"/>
</dbReference>
<dbReference type="PANTHER" id="PTHR47891">
    <property type="entry name" value="TRANSPORTER-RELATED"/>
    <property type="match status" value="1"/>
</dbReference>
<proteinExistence type="inferred from homology"/>
<reference evidence="8" key="1">
    <citation type="submission" date="2018-05" db="EMBL/GenBank/DDBJ databases">
        <title>Genome Sequencing of selected type strains of the family Eggerthellaceae.</title>
        <authorList>
            <person name="Danylec N."/>
            <person name="Stoll D.A."/>
            <person name="Doetsch A."/>
            <person name="Huch M."/>
        </authorList>
    </citation>
    <scope>NUCLEOTIDE SEQUENCE [LARGE SCALE GENOMIC DNA]</scope>
    <source>
        <strain evidence="8">DSM 24851</strain>
    </source>
</reference>
<evidence type="ECO:0000256" key="2">
    <source>
        <dbReference type="ARBA" id="ARBA00009765"/>
    </source>
</evidence>
<evidence type="ECO:0000256" key="6">
    <source>
        <dbReference type="SAM" id="Phobius"/>
    </source>
</evidence>
<dbReference type="SUPFAM" id="SSF143865">
    <property type="entry name" value="CorA soluble domain-like"/>
    <property type="match status" value="1"/>
</dbReference>